<comment type="similarity">
    <text evidence="2">Belongs to the plant LTP family.</text>
</comment>
<proteinExistence type="inferred from homology"/>
<keyword evidence="3" id="KW-0472">Membrane</keyword>
<organism evidence="11 12">
    <name type="scientific">Dioscorea zingiberensis</name>
    <dbReference type="NCBI Taxonomy" id="325984"/>
    <lineage>
        <taxon>Eukaryota</taxon>
        <taxon>Viridiplantae</taxon>
        <taxon>Streptophyta</taxon>
        <taxon>Embryophyta</taxon>
        <taxon>Tracheophyta</taxon>
        <taxon>Spermatophyta</taxon>
        <taxon>Magnoliopsida</taxon>
        <taxon>Liliopsida</taxon>
        <taxon>Dioscoreales</taxon>
        <taxon>Dioscoreaceae</taxon>
        <taxon>Dioscorea</taxon>
    </lineage>
</organism>
<feature type="chain" id="PRO_5038723840" description="Bifunctional inhibitor/plant lipid transfer protein/seed storage helical domain-containing protein" evidence="9">
    <location>
        <begin position="28"/>
        <end position="169"/>
    </location>
</feature>
<dbReference type="PROSITE" id="PS51257">
    <property type="entry name" value="PROKAR_LIPOPROTEIN"/>
    <property type="match status" value="1"/>
</dbReference>
<dbReference type="InterPro" id="IPR000528">
    <property type="entry name" value="Plant_nsLTP"/>
</dbReference>
<accession>A0A9D5CZ56</accession>
<comment type="subcellular location">
    <subcellularLocation>
        <location evidence="1">Cell membrane</location>
        <topology evidence="1">Lipid-anchor</topology>
        <topology evidence="1">GPI-anchor</topology>
    </subcellularLocation>
</comment>
<dbReference type="Gene3D" id="1.10.110.10">
    <property type="entry name" value="Plant lipid-transfer and hydrophobic proteins"/>
    <property type="match status" value="1"/>
</dbReference>
<reference evidence="11" key="1">
    <citation type="submission" date="2021-03" db="EMBL/GenBank/DDBJ databases">
        <authorList>
            <person name="Li Z."/>
            <person name="Yang C."/>
        </authorList>
    </citation>
    <scope>NUCLEOTIDE SEQUENCE</scope>
    <source>
        <strain evidence="11">Dzin_1.0</strain>
        <tissue evidence="11">Leaf</tissue>
    </source>
</reference>
<gene>
    <name evidence="11" type="ORF">J5N97_009929</name>
</gene>
<dbReference type="InterPro" id="IPR016140">
    <property type="entry name" value="Bifunc_inhib/LTP/seed_store"/>
</dbReference>
<dbReference type="Pfam" id="PF14368">
    <property type="entry name" value="LTP_2"/>
    <property type="match status" value="1"/>
</dbReference>
<dbReference type="GO" id="GO:0008289">
    <property type="term" value="F:lipid binding"/>
    <property type="evidence" value="ECO:0007669"/>
    <property type="project" value="InterPro"/>
</dbReference>
<dbReference type="OrthoDB" id="911994at2759"/>
<evidence type="ECO:0000256" key="8">
    <source>
        <dbReference type="SAM" id="MobiDB-lite"/>
    </source>
</evidence>
<evidence type="ECO:0000256" key="9">
    <source>
        <dbReference type="SAM" id="SignalP"/>
    </source>
</evidence>
<evidence type="ECO:0000256" key="5">
    <source>
        <dbReference type="ARBA" id="ARBA00023157"/>
    </source>
</evidence>
<evidence type="ECO:0000313" key="12">
    <source>
        <dbReference type="Proteomes" id="UP001085076"/>
    </source>
</evidence>
<dbReference type="AlphaFoldDB" id="A0A9D5CZ56"/>
<evidence type="ECO:0000313" key="11">
    <source>
        <dbReference type="EMBL" id="KAJ0981674.1"/>
    </source>
</evidence>
<name>A0A9D5CZ56_9LILI</name>
<dbReference type="GO" id="GO:0006869">
    <property type="term" value="P:lipid transport"/>
    <property type="evidence" value="ECO:0007669"/>
    <property type="project" value="InterPro"/>
</dbReference>
<feature type="signal peptide" evidence="9">
    <location>
        <begin position="1"/>
        <end position="27"/>
    </location>
</feature>
<feature type="domain" description="Bifunctional inhibitor/plant lipid transfer protein/seed storage helical" evidence="10">
    <location>
        <begin position="33"/>
        <end position="109"/>
    </location>
</feature>
<keyword evidence="7" id="KW-0449">Lipoprotein</keyword>
<dbReference type="CDD" id="cd00010">
    <property type="entry name" value="AAI_LTSS"/>
    <property type="match status" value="1"/>
</dbReference>
<feature type="compositionally biased region" description="Low complexity" evidence="8">
    <location>
        <begin position="111"/>
        <end position="132"/>
    </location>
</feature>
<keyword evidence="3" id="KW-0336">GPI-anchor</keyword>
<evidence type="ECO:0000256" key="4">
    <source>
        <dbReference type="ARBA" id="ARBA00022729"/>
    </source>
</evidence>
<keyword evidence="6" id="KW-0325">Glycoprotein</keyword>
<sequence>MASRSISCIGISLIAVLVAVLCTGASAQSISSCIPAITTLSPCLSYITGNESSPQNSCCSPLALIVESQVQCLCLLIDTNTSFGFNINRTRALGLPGVCNIQTPSISICNSTAAPSPSPNSQINPTDGGTITPPTPENGSSFASSTTTPLTLIFSLFLLAASALASPIA</sequence>
<dbReference type="Proteomes" id="UP001085076">
    <property type="component" value="Miscellaneous, Linkage group lg02"/>
</dbReference>
<feature type="region of interest" description="Disordered" evidence="8">
    <location>
        <begin position="111"/>
        <end position="143"/>
    </location>
</feature>
<evidence type="ECO:0000256" key="2">
    <source>
        <dbReference type="ARBA" id="ARBA00009748"/>
    </source>
</evidence>
<evidence type="ECO:0000256" key="3">
    <source>
        <dbReference type="ARBA" id="ARBA00022622"/>
    </source>
</evidence>
<dbReference type="SMART" id="SM00499">
    <property type="entry name" value="AAI"/>
    <property type="match status" value="1"/>
</dbReference>
<evidence type="ECO:0000256" key="6">
    <source>
        <dbReference type="ARBA" id="ARBA00023180"/>
    </source>
</evidence>
<keyword evidence="5" id="KW-1015">Disulfide bond</keyword>
<reference evidence="11" key="2">
    <citation type="journal article" date="2022" name="Hortic Res">
        <title>The genome of Dioscorea zingiberensis sheds light on the biosynthesis, origin and evolution of the medicinally important diosgenin saponins.</title>
        <authorList>
            <person name="Li Y."/>
            <person name="Tan C."/>
            <person name="Li Z."/>
            <person name="Guo J."/>
            <person name="Li S."/>
            <person name="Chen X."/>
            <person name="Wang C."/>
            <person name="Dai X."/>
            <person name="Yang H."/>
            <person name="Song W."/>
            <person name="Hou L."/>
            <person name="Xu J."/>
            <person name="Tong Z."/>
            <person name="Xu A."/>
            <person name="Yuan X."/>
            <person name="Wang W."/>
            <person name="Yang Q."/>
            <person name="Chen L."/>
            <person name="Sun Z."/>
            <person name="Wang K."/>
            <person name="Pan B."/>
            <person name="Chen J."/>
            <person name="Bao Y."/>
            <person name="Liu F."/>
            <person name="Qi X."/>
            <person name="Gang D.R."/>
            <person name="Wen J."/>
            <person name="Li J."/>
        </authorList>
    </citation>
    <scope>NUCLEOTIDE SEQUENCE</scope>
    <source>
        <strain evidence="11">Dzin_1.0</strain>
    </source>
</reference>
<dbReference type="FunFam" id="1.10.110.10:FF:000001">
    <property type="entry name" value="Bifunctional inhibitor/lipid-transfer protein/seed storage 2S albumin superfamily protein"/>
    <property type="match status" value="1"/>
</dbReference>
<dbReference type="PANTHER" id="PTHR33044">
    <property type="entry name" value="BIFUNCTIONAL INHIBITOR/LIPID-TRANSFER PROTEIN/SEED STORAGE 2S ALBUMIN SUPERFAMILY PROTEIN-RELATED"/>
    <property type="match status" value="1"/>
</dbReference>
<protein>
    <recommendedName>
        <fullName evidence="10">Bifunctional inhibitor/plant lipid transfer protein/seed storage helical domain-containing protein</fullName>
    </recommendedName>
</protein>
<dbReference type="EMBL" id="JAGGNH010000002">
    <property type="protein sequence ID" value="KAJ0981674.1"/>
    <property type="molecule type" value="Genomic_DNA"/>
</dbReference>
<dbReference type="GO" id="GO:0005886">
    <property type="term" value="C:plasma membrane"/>
    <property type="evidence" value="ECO:0007669"/>
    <property type="project" value="UniProtKB-SubCell"/>
</dbReference>
<evidence type="ECO:0000256" key="1">
    <source>
        <dbReference type="ARBA" id="ARBA00004609"/>
    </source>
</evidence>
<dbReference type="PRINTS" id="PR00382">
    <property type="entry name" value="LIPIDTRNSFER"/>
</dbReference>
<evidence type="ECO:0000256" key="7">
    <source>
        <dbReference type="ARBA" id="ARBA00023288"/>
    </source>
</evidence>
<dbReference type="InterPro" id="IPR036312">
    <property type="entry name" value="Bifun_inhib/LTP/seed_sf"/>
</dbReference>
<comment type="caution">
    <text evidence="11">The sequence shown here is derived from an EMBL/GenBank/DDBJ whole genome shotgun (WGS) entry which is preliminary data.</text>
</comment>
<keyword evidence="12" id="KW-1185">Reference proteome</keyword>
<evidence type="ECO:0000259" key="10">
    <source>
        <dbReference type="SMART" id="SM00499"/>
    </source>
</evidence>
<keyword evidence="4 9" id="KW-0732">Signal</keyword>
<dbReference type="InterPro" id="IPR043325">
    <property type="entry name" value="LTSS"/>
</dbReference>
<dbReference type="SUPFAM" id="SSF47699">
    <property type="entry name" value="Bifunctional inhibitor/lipid-transfer protein/seed storage 2S albumin"/>
    <property type="match status" value="1"/>
</dbReference>
<dbReference type="GO" id="GO:0098552">
    <property type="term" value="C:side of membrane"/>
    <property type="evidence" value="ECO:0007669"/>
    <property type="project" value="UniProtKB-KW"/>
</dbReference>